<gene>
    <name evidence="2" type="ORF">ONE63_001734</name>
</gene>
<feature type="compositionally biased region" description="Low complexity" evidence="1">
    <location>
        <begin position="203"/>
        <end position="250"/>
    </location>
</feature>
<evidence type="ECO:0000256" key="1">
    <source>
        <dbReference type="SAM" id="MobiDB-lite"/>
    </source>
</evidence>
<name>A0AAV7XGH2_9NEOP</name>
<dbReference type="AlphaFoldDB" id="A0AAV7XGH2"/>
<accession>A0AAV7XGH2</accession>
<evidence type="ECO:0000313" key="2">
    <source>
        <dbReference type="EMBL" id="KAJ1522548.1"/>
    </source>
</evidence>
<keyword evidence="3" id="KW-1185">Reference proteome</keyword>
<feature type="compositionally biased region" description="Low complexity" evidence="1">
    <location>
        <begin position="280"/>
        <end position="290"/>
    </location>
</feature>
<organism evidence="2 3">
    <name type="scientific">Megalurothrips usitatus</name>
    <name type="common">bean blossom thrips</name>
    <dbReference type="NCBI Taxonomy" id="439358"/>
    <lineage>
        <taxon>Eukaryota</taxon>
        <taxon>Metazoa</taxon>
        <taxon>Ecdysozoa</taxon>
        <taxon>Arthropoda</taxon>
        <taxon>Hexapoda</taxon>
        <taxon>Insecta</taxon>
        <taxon>Pterygota</taxon>
        <taxon>Neoptera</taxon>
        <taxon>Paraneoptera</taxon>
        <taxon>Thysanoptera</taxon>
        <taxon>Terebrantia</taxon>
        <taxon>Thripoidea</taxon>
        <taxon>Thripidae</taxon>
        <taxon>Megalurothrips</taxon>
    </lineage>
</organism>
<dbReference type="EMBL" id="JAPTSV010000011">
    <property type="protein sequence ID" value="KAJ1522548.1"/>
    <property type="molecule type" value="Genomic_DNA"/>
</dbReference>
<evidence type="ECO:0000313" key="3">
    <source>
        <dbReference type="Proteomes" id="UP001075354"/>
    </source>
</evidence>
<feature type="compositionally biased region" description="Low complexity" evidence="1">
    <location>
        <begin position="58"/>
        <end position="73"/>
    </location>
</feature>
<feature type="compositionally biased region" description="Polar residues" evidence="1">
    <location>
        <begin position="183"/>
        <end position="192"/>
    </location>
</feature>
<feature type="compositionally biased region" description="Basic and acidic residues" evidence="1">
    <location>
        <begin position="44"/>
        <end position="55"/>
    </location>
</feature>
<dbReference type="Proteomes" id="UP001075354">
    <property type="component" value="Chromosome 11"/>
</dbReference>
<sequence>MLDGEADAGERTVSRSMAVMGSGELGGGLTVQDPPAGWPLSELRAMDRQHAEPRPRVSRWSAPMSSSSSWSAVEEPDAAASESRGSIRYYSSTPAPDNGGPVPAGGDQQQMAGQPAAWYADGPHNLGPDVPRQGRVLSAHPSDLNQPSAPPPAGGAAAAAPEHSMTYFTTTQDAEPAAGNDSPMASWQPTNSRYKRKRKGPKQQLQQQQPDQDQVLHQQKQQQDLLQQQQQQQQLLEQQHQQLEQQIQDEQLQHEAPPVEAKKNKKTLKRVNKRRPVTPPQQSQSQPQHQVLAPAPQAGPDPTVSVGYSIGFAAPDAGLEHRQVPVDHHPQQQQQLQQHGEYTPHRGTVQSEVVHGEGAVSYSNTLLPIPQDGGLHQHQQYQEQYLPGTVSSPVINGRPIYVAPIQQAAPAPTPAFHQLALPLPTPQALVGGPGPQITFNSPTSAPVVVSTTPSYVVRTPHTIFTSGSSTQR</sequence>
<feature type="region of interest" description="Disordered" evidence="1">
    <location>
        <begin position="1"/>
        <end position="306"/>
    </location>
</feature>
<proteinExistence type="predicted"/>
<feature type="compositionally biased region" description="Basic residues" evidence="1">
    <location>
        <begin position="263"/>
        <end position="276"/>
    </location>
</feature>
<comment type="caution">
    <text evidence="2">The sequence shown here is derived from an EMBL/GenBank/DDBJ whole genome shotgun (WGS) entry which is preliminary data.</text>
</comment>
<protein>
    <submittedName>
        <fullName evidence="2">Uncharacterized protein</fullName>
    </submittedName>
</protein>
<reference evidence="2" key="1">
    <citation type="submission" date="2022-12" db="EMBL/GenBank/DDBJ databases">
        <title>Chromosome-level genome assembly of the bean flower thrips Megalurothrips usitatus.</title>
        <authorList>
            <person name="Ma L."/>
            <person name="Liu Q."/>
            <person name="Li H."/>
            <person name="Cai W."/>
        </authorList>
    </citation>
    <scope>NUCLEOTIDE SEQUENCE</scope>
    <source>
        <strain evidence="2">Cailab_2022a</strain>
    </source>
</reference>